<accession>A0A132P1A1</accession>
<proteinExistence type="predicted"/>
<evidence type="ECO:0000313" key="3">
    <source>
        <dbReference type="Proteomes" id="UP000070089"/>
    </source>
</evidence>
<dbReference type="VEuPathDB" id="GiardiaDB:QR46_0198"/>
<gene>
    <name evidence="2" type="ORF">QR46_0198</name>
</gene>
<dbReference type="AlphaFoldDB" id="A0A132P1A1"/>
<dbReference type="EMBL" id="JXTI01000003">
    <property type="protein sequence ID" value="KWX15742.1"/>
    <property type="molecule type" value="Genomic_DNA"/>
</dbReference>
<feature type="region of interest" description="Disordered" evidence="1">
    <location>
        <begin position="52"/>
        <end position="76"/>
    </location>
</feature>
<reference evidence="2 3" key="1">
    <citation type="journal article" date="2015" name="Mol. Biochem. Parasitol.">
        <title>Identification of polymorphic genes for use in assemblage B genotyping assays through comparative genomics of multiple assemblage B Giardia duodenalis isolates.</title>
        <authorList>
            <person name="Wielinga C."/>
            <person name="Thompson R.C."/>
            <person name="Monis P."/>
            <person name="Ryan U."/>
        </authorList>
    </citation>
    <scope>NUCLEOTIDE SEQUENCE [LARGE SCALE GENOMIC DNA]</scope>
    <source>
        <strain evidence="2 3">BAH15c1</strain>
    </source>
</reference>
<dbReference type="Proteomes" id="UP000070089">
    <property type="component" value="Unassembled WGS sequence"/>
</dbReference>
<name>A0A132P1A1_GIAIN</name>
<protein>
    <submittedName>
        <fullName evidence="2">Uncharacterized protein</fullName>
    </submittedName>
</protein>
<comment type="caution">
    <text evidence="2">The sequence shown here is derived from an EMBL/GenBank/DDBJ whole genome shotgun (WGS) entry which is preliminary data.</text>
</comment>
<organism evidence="2 3">
    <name type="scientific">Giardia duodenalis assemblage B</name>
    <dbReference type="NCBI Taxonomy" id="1394984"/>
    <lineage>
        <taxon>Eukaryota</taxon>
        <taxon>Metamonada</taxon>
        <taxon>Diplomonadida</taxon>
        <taxon>Hexamitidae</taxon>
        <taxon>Giardiinae</taxon>
        <taxon>Giardia</taxon>
    </lineage>
</organism>
<evidence type="ECO:0000256" key="1">
    <source>
        <dbReference type="SAM" id="MobiDB-lite"/>
    </source>
</evidence>
<evidence type="ECO:0000313" key="2">
    <source>
        <dbReference type="EMBL" id="KWX15742.1"/>
    </source>
</evidence>
<sequence length="76" mass="8391">MRDEVFDLIQAAIERVETQQTQILTLVGKLRAAEPLGLSNFEEVAICLNPQSLSSSSSYSTYASSYTTNQSQEEDS</sequence>